<name>A0A1I8PZY7_STOCA</name>
<evidence type="ECO:0000256" key="1">
    <source>
        <dbReference type="SAM" id="MobiDB-lite"/>
    </source>
</evidence>
<feature type="region of interest" description="Disordered" evidence="1">
    <location>
        <begin position="91"/>
        <end position="112"/>
    </location>
</feature>
<gene>
    <name evidence="2" type="primary">106082052</name>
</gene>
<dbReference type="Proteomes" id="UP000095300">
    <property type="component" value="Unassembled WGS sequence"/>
</dbReference>
<organism evidence="2 3">
    <name type="scientific">Stomoxys calcitrans</name>
    <name type="common">Stable fly</name>
    <name type="synonym">Conops calcitrans</name>
    <dbReference type="NCBI Taxonomy" id="35570"/>
    <lineage>
        <taxon>Eukaryota</taxon>
        <taxon>Metazoa</taxon>
        <taxon>Ecdysozoa</taxon>
        <taxon>Arthropoda</taxon>
        <taxon>Hexapoda</taxon>
        <taxon>Insecta</taxon>
        <taxon>Pterygota</taxon>
        <taxon>Neoptera</taxon>
        <taxon>Endopterygota</taxon>
        <taxon>Diptera</taxon>
        <taxon>Brachycera</taxon>
        <taxon>Muscomorpha</taxon>
        <taxon>Muscoidea</taxon>
        <taxon>Muscidae</taxon>
        <taxon>Stomoxys</taxon>
    </lineage>
</organism>
<evidence type="ECO:0000313" key="2">
    <source>
        <dbReference type="EnsemblMetazoa" id="SCAU012591-PA"/>
    </source>
</evidence>
<dbReference type="VEuPathDB" id="VectorBase:SCAU012591"/>
<accession>A0A1I8PZY7</accession>
<dbReference type="EnsemblMetazoa" id="SCAU012591-RA">
    <property type="protein sequence ID" value="SCAU012591-PA"/>
    <property type="gene ID" value="SCAU012591"/>
</dbReference>
<protein>
    <submittedName>
        <fullName evidence="2">Uncharacterized protein</fullName>
    </submittedName>
</protein>
<sequence>MAPAQILDIPQTRNNYTHKKFQGSRYAHKKFGTRTPSPPIIQLPLEQNTSVKQTSEKEVNIKTSSALAPPRHNTKATTNDIFRPYALGEHTSSKRKHHDMHPEDQSANTNGVNKRFAYTTTVYQSAAPSPSTQSYTLPFAPTFLPLPPPPSYSMQQYHFNPQTFALMLQKQQAALCMGEILKRQTNFYPYNIVGK</sequence>
<proteinExistence type="predicted"/>
<keyword evidence="3" id="KW-1185">Reference proteome</keyword>
<dbReference type="AlphaFoldDB" id="A0A1I8PZY7"/>
<dbReference type="OrthoDB" id="7883180at2759"/>
<evidence type="ECO:0000313" key="3">
    <source>
        <dbReference type="Proteomes" id="UP000095300"/>
    </source>
</evidence>
<reference evidence="2" key="1">
    <citation type="submission" date="2020-05" db="UniProtKB">
        <authorList>
            <consortium name="EnsemblMetazoa"/>
        </authorList>
    </citation>
    <scope>IDENTIFICATION</scope>
    <source>
        <strain evidence="2">USDA</strain>
    </source>
</reference>